<evidence type="ECO:0000313" key="8">
    <source>
        <dbReference type="EMBL" id="RHX96548.1"/>
    </source>
</evidence>
<dbReference type="PANTHER" id="PTHR10766">
    <property type="entry name" value="TRANSMEMBRANE 9 SUPERFAMILY PROTEIN"/>
    <property type="match status" value="1"/>
</dbReference>
<accession>A0A396ZSN9</accession>
<evidence type="ECO:0000256" key="2">
    <source>
        <dbReference type="ARBA" id="ARBA00005227"/>
    </source>
</evidence>
<feature type="non-terminal residue" evidence="8">
    <location>
        <position position="783"/>
    </location>
</feature>
<dbReference type="VEuPathDB" id="FungiDB:H257_07606"/>
<dbReference type="PANTHER" id="PTHR10766:SF177">
    <property type="entry name" value="TRANSMEMBRANE 9 SUPERFAMILY MEMBER 1"/>
    <property type="match status" value="1"/>
</dbReference>
<comment type="caution">
    <text evidence="8">The sequence shown here is derived from an EMBL/GenBank/DDBJ whole genome shotgun (WGS) entry which is preliminary data.</text>
</comment>
<feature type="transmembrane region" description="Helical" evidence="7">
    <location>
        <begin position="365"/>
        <end position="384"/>
    </location>
</feature>
<feature type="transmembrane region" description="Helical" evidence="7">
    <location>
        <begin position="539"/>
        <end position="569"/>
    </location>
</feature>
<dbReference type="GO" id="GO:0016020">
    <property type="term" value="C:membrane"/>
    <property type="evidence" value="ECO:0007669"/>
    <property type="project" value="UniProtKB-SubCell"/>
</dbReference>
<feature type="transmembrane region" description="Helical" evidence="7">
    <location>
        <begin position="396"/>
        <end position="418"/>
    </location>
</feature>
<keyword evidence="6 7" id="KW-0472">Membrane</keyword>
<feature type="transmembrane region" description="Helical" evidence="7">
    <location>
        <begin position="327"/>
        <end position="353"/>
    </location>
</feature>
<dbReference type="GO" id="GO:0072657">
    <property type="term" value="P:protein localization to membrane"/>
    <property type="evidence" value="ECO:0007669"/>
    <property type="project" value="TreeGrafter"/>
</dbReference>
<organism evidence="8 9">
    <name type="scientific">Aphanomyces astaci</name>
    <name type="common">Crayfish plague agent</name>
    <dbReference type="NCBI Taxonomy" id="112090"/>
    <lineage>
        <taxon>Eukaryota</taxon>
        <taxon>Sar</taxon>
        <taxon>Stramenopiles</taxon>
        <taxon>Oomycota</taxon>
        <taxon>Saprolegniomycetes</taxon>
        <taxon>Saprolegniales</taxon>
        <taxon>Verrucalvaceae</taxon>
        <taxon>Aphanomyces</taxon>
    </lineage>
</organism>
<evidence type="ECO:0000256" key="4">
    <source>
        <dbReference type="ARBA" id="ARBA00022729"/>
    </source>
</evidence>
<keyword evidence="5 7" id="KW-1133">Transmembrane helix</keyword>
<dbReference type="InterPro" id="IPR004240">
    <property type="entry name" value="EMP70"/>
</dbReference>
<name>A0A396ZSN9_APHAT</name>
<evidence type="ECO:0000256" key="3">
    <source>
        <dbReference type="ARBA" id="ARBA00022692"/>
    </source>
</evidence>
<evidence type="ECO:0000256" key="6">
    <source>
        <dbReference type="ARBA" id="ARBA00023136"/>
    </source>
</evidence>
<keyword evidence="4 7" id="KW-0732">Signal</keyword>
<comment type="similarity">
    <text evidence="2 7">Belongs to the nonaspanin (TM9SF) (TC 9.A.2) family.</text>
</comment>
<keyword evidence="3 7" id="KW-0812">Transmembrane</keyword>
<dbReference type="EMBL" id="QUTA01013340">
    <property type="protein sequence ID" value="RHX96548.1"/>
    <property type="molecule type" value="Genomic_DNA"/>
</dbReference>
<protein>
    <recommendedName>
        <fullName evidence="7">Transmembrane 9 superfamily member</fullName>
    </recommendedName>
</protein>
<evidence type="ECO:0000313" key="9">
    <source>
        <dbReference type="Proteomes" id="UP000266239"/>
    </source>
</evidence>
<reference evidence="8 9" key="1">
    <citation type="submission" date="2018-08" db="EMBL/GenBank/DDBJ databases">
        <title>Aphanomyces genome sequencing and annotation.</title>
        <authorList>
            <person name="Minardi D."/>
            <person name="Oidtmann B."/>
            <person name="Van Der Giezen M."/>
            <person name="Studholme D.J."/>
        </authorList>
    </citation>
    <scope>NUCLEOTIDE SEQUENCE [LARGE SCALE GENOMIC DNA]</scope>
    <source>
        <strain evidence="8 9">Yx</strain>
    </source>
</reference>
<evidence type="ECO:0000256" key="1">
    <source>
        <dbReference type="ARBA" id="ARBA00004141"/>
    </source>
</evidence>
<feature type="non-terminal residue" evidence="8">
    <location>
        <position position="1"/>
    </location>
</feature>
<feature type="transmembrane region" description="Helical" evidence="7">
    <location>
        <begin position="430"/>
        <end position="456"/>
    </location>
</feature>
<sequence length="783" mass="87057">KMVGVRAMAMAAALGMAALASGEDTNEYELKDEVFIVANTIRPSANPTETYHYYTLPFCKPKERQWDDHDLGELLTGNRKIVTDYQVYFGIDVPYGKLCKVSMTPETVKAFSDAIEDDYVFEMYVDNIRLSAMVGQAVQKAAPPGKNVLEQHLNKFAAASTYDYYLNTHVHFDIAYNDADIALGYVDDTEVKSPVPKFVIVGVNMSLGGDNKKAGNSEYQYALSDLSKKEASFTYSVKWRKEAAWTWEDRTVKDPLLPEVLEIHWLSIINSFVLVMLLVAFLSIVMFRILKQDVSRYVYMDPEDGLDINEETGWKLVHADVFRNPPYLVVFCAYVGAGAQLFAMLFGVLALSLLDVFHPTKRGGIMAALAVAYPLTASIGGYRSASLYKQLGGQNWVWNIVACGLVIPGPLLGVFAFLNTVAIWNDSSAALPFGTIMILICLFLLVNVPLTIIGGIAGRNTTSKYNDPPHLVVFTPPSDNDDVGVYQPPCRTNKIPREIPQPPWYKAPWVHVVASGCLPYSAVYIELHHIFAAIWGRQIYTLFGIMFLAFLMLVAVTAFMTIAMTYFQLVGEDHRWWWRSFWSGGVTGVFVFAYSVWYFYTSTDMDEFFQTVFYFGYSAVMSYCSLVMLAFIGSSPHHCPVSALESDGAAAPSTWSMYPSALPRVATSRLTMYNLTITDLSSFAVQALAWDAGLVAINRSGVFAWTQVYVKRQSDSMADIAATFDSFVTSPSQTTRECIGGPNGKFLRQERTDYSTFSAKVTQCAVELVSDVPDGASAMFAQD</sequence>
<comment type="subcellular location">
    <subcellularLocation>
        <location evidence="1">Membrane</location>
        <topology evidence="1">Multi-pass membrane protein</topology>
    </subcellularLocation>
</comment>
<feature type="transmembrane region" description="Helical" evidence="7">
    <location>
        <begin position="265"/>
        <end position="290"/>
    </location>
</feature>
<evidence type="ECO:0000256" key="7">
    <source>
        <dbReference type="RuleBase" id="RU363079"/>
    </source>
</evidence>
<dbReference type="Proteomes" id="UP000266239">
    <property type="component" value="Unassembled WGS sequence"/>
</dbReference>
<feature type="transmembrane region" description="Helical" evidence="7">
    <location>
        <begin position="581"/>
        <end position="600"/>
    </location>
</feature>
<evidence type="ECO:0000256" key="5">
    <source>
        <dbReference type="ARBA" id="ARBA00022989"/>
    </source>
</evidence>
<proteinExistence type="inferred from homology"/>
<feature type="signal peptide" evidence="7">
    <location>
        <begin position="1"/>
        <end position="22"/>
    </location>
</feature>
<gene>
    <name evidence="8" type="ORF">DYB25_008944</name>
</gene>
<feature type="transmembrane region" description="Helical" evidence="7">
    <location>
        <begin position="612"/>
        <end position="632"/>
    </location>
</feature>
<dbReference type="AlphaFoldDB" id="A0A396ZSN9"/>
<dbReference type="Pfam" id="PF02990">
    <property type="entry name" value="EMP70"/>
    <property type="match status" value="1"/>
</dbReference>
<feature type="chain" id="PRO_5017103746" description="Transmembrane 9 superfamily member" evidence="7">
    <location>
        <begin position="23"/>
        <end position="783"/>
    </location>
</feature>